<dbReference type="PANTHER" id="PTHR31704">
    <property type="entry name" value="MYB/SANT-LIKE DNA-BINDING DOMAIN PROTEIN-RELATED"/>
    <property type="match status" value="1"/>
</dbReference>
<organism evidence="2 3">
    <name type="scientific">Quercus rubra</name>
    <name type="common">Northern red oak</name>
    <name type="synonym">Quercus borealis</name>
    <dbReference type="NCBI Taxonomy" id="3512"/>
    <lineage>
        <taxon>Eukaryota</taxon>
        <taxon>Viridiplantae</taxon>
        <taxon>Streptophyta</taxon>
        <taxon>Embryophyta</taxon>
        <taxon>Tracheophyta</taxon>
        <taxon>Spermatophyta</taxon>
        <taxon>Magnoliopsida</taxon>
        <taxon>eudicotyledons</taxon>
        <taxon>Gunneridae</taxon>
        <taxon>Pentapetalae</taxon>
        <taxon>rosids</taxon>
        <taxon>fabids</taxon>
        <taxon>Fagales</taxon>
        <taxon>Fagaceae</taxon>
        <taxon>Quercus</taxon>
    </lineage>
</organism>
<name>A0AAN7E382_QUERU</name>
<proteinExistence type="predicted"/>
<dbReference type="Pfam" id="PF12776">
    <property type="entry name" value="Myb_DNA-bind_3"/>
    <property type="match status" value="1"/>
</dbReference>
<feature type="domain" description="Myb/SANT-like" evidence="1">
    <location>
        <begin position="19"/>
        <end position="113"/>
    </location>
</feature>
<keyword evidence="3" id="KW-1185">Reference proteome</keyword>
<dbReference type="PANTHER" id="PTHR31704:SF37">
    <property type="entry name" value="HEAT SHOCK PROTEIN"/>
    <property type="match status" value="1"/>
</dbReference>
<accession>A0AAN7E382</accession>
<gene>
    <name evidence="2" type="ORF">RGQ29_005048</name>
</gene>
<dbReference type="EMBL" id="JAXUIC010000011">
    <property type="protein sequence ID" value="KAK4562410.1"/>
    <property type="molecule type" value="Genomic_DNA"/>
</dbReference>
<dbReference type="InterPro" id="IPR024752">
    <property type="entry name" value="Myb/SANT-like_dom"/>
</dbReference>
<protein>
    <recommendedName>
        <fullName evidence="1">Myb/SANT-like domain-containing protein</fullName>
    </recommendedName>
</protein>
<evidence type="ECO:0000313" key="3">
    <source>
        <dbReference type="Proteomes" id="UP001324115"/>
    </source>
</evidence>
<evidence type="ECO:0000313" key="2">
    <source>
        <dbReference type="EMBL" id="KAK4562410.1"/>
    </source>
</evidence>
<comment type="caution">
    <text evidence="2">The sequence shown here is derived from an EMBL/GenBank/DDBJ whole genome shotgun (WGS) entry which is preliminary data.</text>
</comment>
<sequence>MVKQNKSVEGGGNAERADWKDRNELEAFCRLCAVQVMEGQRQATGFLTKIGANEVIRQLGEMEKVVTWLQIKNKWDNLRKRWKIYNKCLVKETGLGYGPVTGKFDAPDEWWDRKIAACPEAKTFRTLGLPNCELLDIMFGGTVATGNKSFCTSGPIPTETTEGSGDSDDSVEFVDPQCEPGVNVDAMEVEGPSSSRAGSAVNKGKGLATTVHIFKLIWKKPKKKRSAAQEMSDSLKSISNVIVERSTLSARATSAPTATAQVKAILDMVLSLPGVYAGHYLHMFSTIYFMEKEAGRHMFAALADNKDVQLKWLEKEYQRHPDYHFE</sequence>
<dbReference type="AlphaFoldDB" id="A0AAN7E382"/>
<dbReference type="Proteomes" id="UP001324115">
    <property type="component" value="Unassembled WGS sequence"/>
</dbReference>
<evidence type="ECO:0000259" key="1">
    <source>
        <dbReference type="Pfam" id="PF12776"/>
    </source>
</evidence>
<reference evidence="2 3" key="1">
    <citation type="journal article" date="2023" name="G3 (Bethesda)">
        <title>A haplotype-resolved chromosome-scale genome for Quercus rubra L. provides insights into the genetics of adaptive traits for red oak species.</title>
        <authorList>
            <person name="Kapoor B."/>
            <person name="Jenkins J."/>
            <person name="Schmutz J."/>
            <person name="Zhebentyayeva T."/>
            <person name="Kuelheim C."/>
            <person name="Coggeshall M."/>
            <person name="Heim C."/>
            <person name="Lasky J.R."/>
            <person name="Leites L."/>
            <person name="Islam-Faridi N."/>
            <person name="Romero-Severson J."/>
            <person name="DeLeo V.L."/>
            <person name="Lucas S.M."/>
            <person name="Lazic D."/>
            <person name="Gailing O."/>
            <person name="Carlson J."/>
            <person name="Staton M."/>
        </authorList>
    </citation>
    <scope>NUCLEOTIDE SEQUENCE [LARGE SCALE GENOMIC DNA]</scope>
    <source>
        <strain evidence="2">Pseudo-F2</strain>
    </source>
</reference>